<feature type="transmembrane region" description="Helical" evidence="1">
    <location>
        <begin position="253"/>
        <end position="278"/>
    </location>
</feature>
<organism evidence="2 3">
    <name type="scientific">Micromonospora andamanensis</name>
    <dbReference type="NCBI Taxonomy" id="1287068"/>
    <lineage>
        <taxon>Bacteria</taxon>
        <taxon>Bacillati</taxon>
        <taxon>Actinomycetota</taxon>
        <taxon>Actinomycetes</taxon>
        <taxon>Micromonosporales</taxon>
        <taxon>Micromonosporaceae</taxon>
        <taxon>Micromonospora</taxon>
    </lineage>
</organism>
<feature type="transmembrane region" description="Helical" evidence="1">
    <location>
        <begin position="346"/>
        <end position="366"/>
    </location>
</feature>
<sequence>MTAAWPAPDPTTAARPAPDLEAAAWPTADNRLERGYRALLLAYPRRHRRRHGTEVVTTLLEMAEPGQRRPRAGAALHLIGSGLRLRFRLPARRPFMALAALLTALTVGGFGAAAGSWLGAQTFADLPDEAGMARLTQQAGGDETLHSYYSSSPWTTQTTHSSSQVNGAWDAEQVRQRLTAGGWSLSDSTPLTGMSGTVDDTGSLVEIPLSGTRFTAESAGLIITVMGWDPAANSSVDIRSHVSILAMPDRTAAFLPLVVVGTAVGLLAGWLIAAAVAYRMAAASPGRRPAAVTLWGGALVALALPAVALYGNVMRVLRDGNAEGGPPLTVHSAFTPGEYYPFGPQWLVLGLTVAGLVVAVAAILTARPGEQPPQPRVVPG</sequence>
<feature type="transmembrane region" description="Helical" evidence="1">
    <location>
        <begin position="290"/>
        <end position="311"/>
    </location>
</feature>
<keyword evidence="1" id="KW-1133">Transmembrane helix</keyword>
<keyword evidence="1" id="KW-0812">Transmembrane</keyword>
<gene>
    <name evidence="2" type="ORF">Van01_52130</name>
</gene>
<evidence type="ECO:0000256" key="1">
    <source>
        <dbReference type="SAM" id="Phobius"/>
    </source>
</evidence>
<name>A0ABQ4I284_9ACTN</name>
<dbReference type="Proteomes" id="UP000647017">
    <property type="component" value="Unassembled WGS sequence"/>
</dbReference>
<accession>A0ABQ4I284</accession>
<comment type="caution">
    <text evidence="2">The sequence shown here is derived from an EMBL/GenBank/DDBJ whole genome shotgun (WGS) entry which is preliminary data.</text>
</comment>
<keyword evidence="3" id="KW-1185">Reference proteome</keyword>
<proteinExistence type="predicted"/>
<protein>
    <submittedName>
        <fullName evidence="2">Uncharacterized protein</fullName>
    </submittedName>
</protein>
<evidence type="ECO:0000313" key="3">
    <source>
        <dbReference type="Proteomes" id="UP000647017"/>
    </source>
</evidence>
<dbReference type="RefSeq" id="WP_204012897.1">
    <property type="nucleotide sequence ID" value="NZ_BOOZ01000041.1"/>
</dbReference>
<feature type="transmembrane region" description="Helical" evidence="1">
    <location>
        <begin position="95"/>
        <end position="118"/>
    </location>
</feature>
<dbReference type="EMBL" id="BOOZ01000041">
    <property type="protein sequence ID" value="GIJ11999.1"/>
    <property type="molecule type" value="Genomic_DNA"/>
</dbReference>
<reference evidence="2 3" key="1">
    <citation type="submission" date="2021-01" db="EMBL/GenBank/DDBJ databases">
        <title>Whole genome shotgun sequence of Verrucosispora andamanensis NBRC 109075.</title>
        <authorList>
            <person name="Komaki H."/>
            <person name="Tamura T."/>
        </authorList>
    </citation>
    <scope>NUCLEOTIDE SEQUENCE [LARGE SCALE GENOMIC DNA]</scope>
    <source>
        <strain evidence="2 3">NBRC 109075</strain>
    </source>
</reference>
<evidence type="ECO:0000313" key="2">
    <source>
        <dbReference type="EMBL" id="GIJ11999.1"/>
    </source>
</evidence>
<keyword evidence="1" id="KW-0472">Membrane</keyword>